<dbReference type="PIRSF" id="PIRSF000077">
    <property type="entry name" value="Thioredoxin"/>
    <property type="match status" value="1"/>
</dbReference>
<evidence type="ECO:0000256" key="2">
    <source>
        <dbReference type="ARBA" id="ARBA00020570"/>
    </source>
</evidence>
<dbReference type="PANTHER" id="PTHR45663">
    <property type="entry name" value="GEO12009P1"/>
    <property type="match status" value="1"/>
</dbReference>
<proteinExistence type="inferred from homology"/>
<evidence type="ECO:0000256" key="5">
    <source>
        <dbReference type="ARBA" id="ARBA00023157"/>
    </source>
</evidence>
<sequence>MAKVIGSVDFENEVKDGVVVVDFFAQWCAPCKMLAPIFQELGAELEEKANFIKVDVDQSPDIASKYSITNIPAMLIFKDGEKVDSMVGFSPKEIIKEKVEQYI</sequence>
<dbReference type="Gene3D" id="3.40.30.10">
    <property type="entry name" value="Glutaredoxin"/>
    <property type="match status" value="1"/>
</dbReference>
<keyword evidence="6" id="KW-0676">Redox-active center</keyword>
<gene>
    <name evidence="10" type="primary">trxA</name>
    <name evidence="10" type="ORF">H9661_14525</name>
</gene>
<dbReference type="PRINTS" id="PR00421">
    <property type="entry name" value="THIOREDOXIN"/>
</dbReference>
<dbReference type="RefSeq" id="WP_143318069.1">
    <property type="nucleotide sequence ID" value="NZ_JACSRA010000025.1"/>
</dbReference>
<dbReference type="InterPro" id="IPR013766">
    <property type="entry name" value="Thioredoxin_domain"/>
</dbReference>
<protein>
    <recommendedName>
        <fullName evidence="2 7">Thioredoxin</fullName>
    </recommendedName>
</protein>
<dbReference type="Pfam" id="PF00085">
    <property type="entry name" value="Thioredoxin"/>
    <property type="match status" value="1"/>
</dbReference>
<feature type="domain" description="Thioredoxin" evidence="9">
    <location>
        <begin position="1"/>
        <end position="103"/>
    </location>
</feature>
<dbReference type="InterPro" id="IPR017937">
    <property type="entry name" value="Thioredoxin_CS"/>
</dbReference>
<evidence type="ECO:0000256" key="1">
    <source>
        <dbReference type="ARBA" id="ARBA00008987"/>
    </source>
</evidence>
<reference evidence="10 11" key="1">
    <citation type="submission" date="2020-08" db="EMBL/GenBank/DDBJ databases">
        <title>A Genomic Blueprint of the Chicken Gut Microbiome.</title>
        <authorList>
            <person name="Gilroy R."/>
            <person name="Ravi A."/>
            <person name="Getino M."/>
            <person name="Pursley I."/>
            <person name="Horton D.L."/>
            <person name="Alikhan N.-F."/>
            <person name="Baker D."/>
            <person name="Gharbi K."/>
            <person name="Hall N."/>
            <person name="Watson M."/>
            <person name="Adriaenssens E.M."/>
            <person name="Foster-Nyarko E."/>
            <person name="Jarju S."/>
            <person name="Secka A."/>
            <person name="Antonio M."/>
            <person name="Oren A."/>
            <person name="Chaudhuri R."/>
            <person name="La Ragione R.M."/>
            <person name="Hildebrand F."/>
            <person name="Pallen M.J."/>
        </authorList>
    </citation>
    <scope>NUCLEOTIDE SEQUENCE [LARGE SCALE GENOMIC DNA]</scope>
    <source>
        <strain evidence="10 11">Sa3CVN1</strain>
    </source>
</reference>
<evidence type="ECO:0000256" key="8">
    <source>
        <dbReference type="PIRNR" id="PIRNR000077"/>
    </source>
</evidence>
<dbReference type="SUPFAM" id="SSF52833">
    <property type="entry name" value="Thioredoxin-like"/>
    <property type="match status" value="1"/>
</dbReference>
<keyword evidence="4" id="KW-0249">Electron transport</keyword>
<dbReference type="CDD" id="cd02947">
    <property type="entry name" value="TRX_family"/>
    <property type="match status" value="1"/>
</dbReference>
<name>A0ABR8PWN5_9CLOT</name>
<evidence type="ECO:0000313" key="10">
    <source>
        <dbReference type="EMBL" id="MBD7912571.1"/>
    </source>
</evidence>
<keyword evidence="11" id="KW-1185">Reference proteome</keyword>
<evidence type="ECO:0000259" key="9">
    <source>
        <dbReference type="PROSITE" id="PS51352"/>
    </source>
</evidence>
<evidence type="ECO:0000256" key="3">
    <source>
        <dbReference type="ARBA" id="ARBA00022448"/>
    </source>
</evidence>
<dbReference type="PROSITE" id="PS51352">
    <property type="entry name" value="THIOREDOXIN_2"/>
    <property type="match status" value="1"/>
</dbReference>
<keyword evidence="5" id="KW-1015">Disulfide bond</keyword>
<evidence type="ECO:0000256" key="4">
    <source>
        <dbReference type="ARBA" id="ARBA00022982"/>
    </source>
</evidence>
<dbReference type="InterPro" id="IPR005746">
    <property type="entry name" value="Thioredoxin"/>
</dbReference>
<evidence type="ECO:0000313" key="11">
    <source>
        <dbReference type="Proteomes" id="UP000627781"/>
    </source>
</evidence>
<evidence type="ECO:0000256" key="6">
    <source>
        <dbReference type="ARBA" id="ARBA00023284"/>
    </source>
</evidence>
<dbReference type="NCBIfam" id="TIGR01068">
    <property type="entry name" value="thioredoxin"/>
    <property type="match status" value="1"/>
</dbReference>
<accession>A0ABR8PWN5</accession>
<dbReference type="PANTHER" id="PTHR45663:SF11">
    <property type="entry name" value="GEO12009P1"/>
    <property type="match status" value="1"/>
</dbReference>
<organism evidence="10 11">
    <name type="scientific">Clostridium cibarium</name>
    <dbReference type="NCBI Taxonomy" id="2762247"/>
    <lineage>
        <taxon>Bacteria</taxon>
        <taxon>Bacillati</taxon>
        <taxon>Bacillota</taxon>
        <taxon>Clostridia</taxon>
        <taxon>Eubacteriales</taxon>
        <taxon>Clostridiaceae</taxon>
        <taxon>Clostridium</taxon>
    </lineage>
</organism>
<dbReference type="EMBL" id="JACSRA010000025">
    <property type="protein sequence ID" value="MBD7912571.1"/>
    <property type="molecule type" value="Genomic_DNA"/>
</dbReference>
<dbReference type="Proteomes" id="UP000627781">
    <property type="component" value="Unassembled WGS sequence"/>
</dbReference>
<comment type="caution">
    <text evidence="10">The sequence shown here is derived from an EMBL/GenBank/DDBJ whole genome shotgun (WGS) entry which is preliminary data.</text>
</comment>
<keyword evidence="3" id="KW-0813">Transport</keyword>
<dbReference type="PROSITE" id="PS00194">
    <property type="entry name" value="THIOREDOXIN_1"/>
    <property type="match status" value="1"/>
</dbReference>
<comment type="similarity">
    <text evidence="1 8">Belongs to the thioredoxin family.</text>
</comment>
<evidence type="ECO:0000256" key="7">
    <source>
        <dbReference type="NCBIfam" id="TIGR01068"/>
    </source>
</evidence>
<dbReference type="InterPro" id="IPR036249">
    <property type="entry name" value="Thioredoxin-like_sf"/>
</dbReference>